<dbReference type="Proteomes" id="UP000516361">
    <property type="component" value="Chromosome"/>
</dbReference>
<gene>
    <name evidence="2" type="ORF">OSSY52_05860</name>
</gene>
<proteinExistence type="predicted"/>
<evidence type="ECO:0000259" key="1">
    <source>
        <dbReference type="Pfam" id="PF04316"/>
    </source>
</evidence>
<organism evidence="2 3">
    <name type="scientific">Tepiditoga spiralis</name>
    <dbReference type="NCBI Taxonomy" id="2108365"/>
    <lineage>
        <taxon>Bacteria</taxon>
        <taxon>Thermotogati</taxon>
        <taxon>Thermotogota</taxon>
        <taxon>Thermotogae</taxon>
        <taxon>Petrotogales</taxon>
        <taxon>Petrotogaceae</taxon>
        <taxon>Tepiditoga</taxon>
    </lineage>
</organism>
<evidence type="ECO:0000313" key="2">
    <source>
        <dbReference type="EMBL" id="BBE30445.1"/>
    </source>
</evidence>
<dbReference type="InParanoid" id="A0A7G1G380"/>
<dbReference type="EMBL" id="AP018712">
    <property type="protein sequence ID" value="BBE30445.1"/>
    <property type="molecule type" value="Genomic_DNA"/>
</dbReference>
<reference evidence="2 3" key="1">
    <citation type="submission" date="2018-06" db="EMBL/GenBank/DDBJ databases">
        <title>Genome sequencing of Oceanotoga sp. sy52.</title>
        <authorList>
            <person name="Mori K."/>
        </authorList>
    </citation>
    <scope>NUCLEOTIDE SEQUENCE [LARGE SCALE GENOMIC DNA]</scope>
    <source>
        <strain evidence="3">sy52</strain>
    </source>
</reference>
<sequence length="88" mass="10161">MDIRRIESQQSLNMKRIQDNKLKSIEKNKKEKIETPLKISGESKKYIEIAKSLPETRTSLINSIKEAIDNGLYKINSNKIAELMLGDR</sequence>
<name>A0A7G1G380_9BACT</name>
<accession>A0A7G1G380</accession>
<dbReference type="SUPFAM" id="SSF101498">
    <property type="entry name" value="Anti-sigma factor FlgM"/>
    <property type="match status" value="1"/>
</dbReference>
<dbReference type="AlphaFoldDB" id="A0A7G1G380"/>
<evidence type="ECO:0000313" key="3">
    <source>
        <dbReference type="Proteomes" id="UP000516361"/>
    </source>
</evidence>
<keyword evidence="3" id="KW-1185">Reference proteome</keyword>
<dbReference type="InterPro" id="IPR031316">
    <property type="entry name" value="FlgM_C"/>
</dbReference>
<dbReference type="RefSeq" id="WP_190615541.1">
    <property type="nucleotide sequence ID" value="NZ_AP018712.1"/>
</dbReference>
<feature type="domain" description="Anti-sigma-28 factor FlgM C-terminal" evidence="1">
    <location>
        <begin position="38"/>
        <end position="85"/>
    </location>
</feature>
<dbReference type="KEGG" id="ocy:OSSY52_05860"/>
<protein>
    <recommendedName>
        <fullName evidence="1">Anti-sigma-28 factor FlgM C-terminal domain-containing protein</fullName>
    </recommendedName>
</protein>
<dbReference type="Pfam" id="PF04316">
    <property type="entry name" value="FlgM"/>
    <property type="match status" value="1"/>
</dbReference>
<dbReference type="InterPro" id="IPR035890">
    <property type="entry name" value="Anti-sigma-28_factor_FlgM_sf"/>
</dbReference>